<dbReference type="InterPro" id="IPR051395">
    <property type="entry name" value="Cytochrome_c_Peroxidase/MauG"/>
</dbReference>
<evidence type="ECO:0000259" key="5">
    <source>
        <dbReference type="PROSITE" id="PS51007"/>
    </source>
</evidence>
<evidence type="ECO:0000256" key="3">
    <source>
        <dbReference type="ARBA" id="ARBA00023004"/>
    </source>
</evidence>
<dbReference type="EMBL" id="JSUQ01000012">
    <property type="protein sequence ID" value="KHQ52214.1"/>
    <property type="molecule type" value="Genomic_DNA"/>
</dbReference>
<sequence length="461" mass="51367">MKKLLLIVFFALLGSALFLEYKRLTIKPWPATHFEDVVEHFKYGSIGAEVDGFPYAIWRELPTIFAGELPQGYAGFGFLGEEGRDLPIGVSVRRIGVDRVGFNCATCHVSTYEIDGARHLVLGAPNNALDIQAYIRFLTGAAQDPRLTPDAVIEAAEANGRPLGWFDRLVLRRVVFPRLAEEVATLEARLAWMDGRPPHGPGRTDAGNFWRERWGLNPSGDSRVGVVDFPSVWNQRLRTDGWFHWDGNNRSLDERNISAALAGGAADWLLERRSIERVSDWLMAFPSPDWPLPLDTDRVAQGRAIYEREGCDTCHDPGGPSLGQVTSLAILGTDPQRTDLFDAEMVSYFSDVGEKYSWRFHNYRTTDGYANMPLDGIWMRAPYLHNGSVPTLADLLSPPDMRPVAFFRGCTVLDTDRVGFTCETGFELDTTLTGNGNGGHLWGTDLPDAEKALLLDYLKSL</sequence>
<dbReference type="GO" id="GO:0046872">
    <property type="term" value="F:metal ion binding"/>
    <property type="evidence" value="ECO:0007669"/>
    <property type="project" value="UniProtKB-KW"/>
</dbReference>
<comment type="caution">
    <text evidence="6">The sequence shown here is derived from an EMBL/GenBank/DDBJ whole genome shotgun (WGS) entry which is preliminary data.</text>
</comment>
<evidence type="ECO:0000256" key="1">
    <source>
        <dbReference type="ARBA" id="ARBA00022617"/>
    </source>
</evidence>
<dbReference type="STRING" id="561184.SAMN05216376_102199"/>
<dbReference type="InterPro" id="IPR036909">
    <property type="entry name" value="Cyt_c-like_dom_sf"/>
</dbReference>
<organism evidence="6 7">
    <name type="scientific">Mameliella alba</name>
    <dbReference type="NCBI Taxonomy" id="561184"/>
    <lineage>
        <taxon>Bacteria</taxon>
        <taxon>Pseudomonadati</taxon>
        <taxon>Pseudomonadota</taxon>
        <taxon>Alphaproteobacteria</taxon>
        <taxon>Rhodobacterales</taxon>
        <taxon>Roseobacteraceae</taxon>
        <taxon>Mameliella</taxon>
    </lineage>
</organism>
<evidence type="ECO:0000313" key="7">
    <source>
        <dbReference type="Proteomes" id="UP000030960"/>
    </source>
</evidence>
<keyword evidence="3 4" id="KW-0408">Iron</keyword>
<dbReference type="Pfam" id="PF21419">
    <property type="entry name" value="RoxA-like_Cyt-c"/>
    <property type="match status" value="1"/>
</dbReference>
<evidence type="ECO:0000313" key="6">
    <source>
        <dbReference type="EMBL" id="KHQ52214.1"/>
    </source>
</evidence>
<keyword evidence="2 4" id="KW-0479">Metal-binding</keyword>
<dbReference type="GO" id="GO:0020037">
    <property type="term" value="F:heme binding"/>
    <property type="evidence" value="ECO:0007669"/>
    <property type="project" value="InterPro"/>
</dbReference>
<dbReference type="GO" id="GO:0004130">
    <property type="term" value="F:cytochrome-c peroxidase activity"/>
    <property type="evidence" value="ECO:0007669"/>
    <property type="project" value="TreeGrafter"/>
</dbReference>
<dbReference type="Gene3D" id="1.10.760.10">
    <property type="entry name" value="Cytochrome c-like domain"/>
    <property type="match status" value="1"/>
</dbReference>
<gene>
    <name evidence="6" type="ORF">OA50_03231</name>
</gene>
<dbReference type="PANTHER" id="PTHR30600:SF9">
    <property type="entry name" value="BLR7738 PROTEIN"/>
    <property type="match status" value="1"/>
</dbReference>
<dbReference type="SUPFAM" id="SSF46626">
    <property type="entry name" value="Cytochrome c"/>
    <property type="match status" value="1"/>
</dbReference>
<feature type="domain" description="Cytochrome c" evidence="5">
    <location>
        <begin position="297"/>
        <end position="461"/>
    </location>
</feature>
<dbReference type="GO" id="GO:0009055">
    <property type="term" value="F:electron transfer activity"/>
    <property type="evidence" value="ECO:0007669"/>
    <property type="project" value="InterPro"/>
</dbReference>
<dbReference type="AlphaFoldDB" id="A0A0B3SP55"/>
<protein>
    <submittedName>
        <fullName evidence="6">Membrane protein</fullName>
    </submittedName>
</protein>
<proteinExistence type="predicted"/>
<keyword evidence="7" id="KW-1185">Reference proteome</keyword>
<reference evidence="6 7" key="1">
    <citation type="submission" date="2014-10" db="EMBL/GenBank/DDBJ databases">
        <title>Genome sequence of Ponticoccus sp. strain UMTAT08 isolated from clonal culture of toxic dinoflagellate Alexandrium tamiyavanichii.</title>
        <authorList>
            <person name="Gan H.Y."/>
            <person name="Muhd D.-D."/>
            <person name="Mohd Noor M.E."/>
            <person name="Yeong Y.S."/>
            <person name="Usup G."/>
        </authorList>
    </citation>
    <scope>NUCLEOTIDE SEQUENCE [LARGE SCALE GENOMIC DNA]</scope>
    <source>
        <strain evidence="6 7">UMTAT08</strain>
    </source>
</reference>
<dbReference type="PATRIC" id="fig|1515334.3.peg.3249"/>
<dbReference type="RefSeq" id="WP_052244570.1">
    <property type="nucleotide sequence ID" value="NZ_JSUQ01000012.1"/>
</dbReference>
<accession>A0A0B3SP55</accession>
<evidence type="ECO:0000256" key="4">
    <source>
        <dbReference type="PROSITE-ProRule" id="PRU00433"/>
    </source>
</evidence>
<dbReference type="InterPro" id="IPR009056">
    <property type="entry name" value="Cyt_c-like_dom"/>
</dbReference>
<dbReference type="PANTHER" id="PTHR30600">
    <property type="entry name" value="CYTOCHROME C PEROXIDASE-RELATED"/>
    <property type="match status" value="1"/>
</dbReference>
<dbReference type="Proteomes" id="UP000030960">
    <property type="component" value="Unassembled WGS sequence"/>
</dbReference>
<dbReference type="PROSITE" id="PS51007">
    <property type="entry name" value="CYTC"/>
    <property type="match status" value="1"/>
</dbReference>
<evidence type="ECO:0000256" key="2">
    <source>
        <dbReference type="ARBA" id="ARBA00022723"/>
    </source>
</evidence>
<name>A0A0B3SP55_9RHOB</name>
<keyword evidence="1 4" id="KW-0349">Heme</keyword>